<name>A0A101JSR3_9ACTN</name>
<protein>
    <recommendedName>
        <fullName evidence="3">Right handed beta helix domain-containing protein</fullName>
    </recommendedName>
</protein>
<dbReference type="EMBL" id="LLZH01000178">
    <property type="protein sequence ID" value="KUL32384.1"/>
    <property type="molecule type" value="Genomic_DNA"/>
</dbReference>
<dbReference type="Gene3D" id="2.160.20.10">
    <property type="entry name" value="Single-stranded right-handed beta-helix, Pectin lyase-like"/>
    <property type="match status" value="1"/>
</dbReference>
<organism evidence="1 2">
    <name type="scientific">Actinoplanes awajinensis subsp. mycoplanecinus</name>
    <dbReference type="NCBI Taxonomy" id="135947"/>
    <lineage>
        <taxon>Bacteria</taxon>
        <taxon>Bacillati</taxon>
        <taxon>Actinomycetota</taxon>
        <taxon>Actinomycetes</taxon>
        <taxon>Micromonosporales</taxon>
        <taxon>Micromonosporaceae</taxon>
        <taxon>Actinoplanes</taxon>
    </lineage>
</organism>
<evidence type="ECO:0008006" key="3">
    <source>
        <dbReference type="Google" id="ProtNLM"/>
    </source>
</evidence>
<dbReference type="Proteomes" id="UP000053244">
    <property type="component" value="Unassembled WGS sequence"/>
</dbReference>
<evidence type="ECO:0000313" key="1">
    <source>
        <dbReference type="EMBL" id="KUL32384.1"/>
    </source>
</evidence>
<dbReference type="OrthoDB" id="3278650at2"/>
<accession>A0A101JSR3</accession>
<keyword evidence="2" id="KW-1185">Reference proteome</keyword>
<dbReference type="SUPFAM" id="SSF51126">
    <property type="entry name" value="Pectin lyase-like"/>
    <property type="match status" value="1"/>
</dbReference>
<dbReference type="AlphaFoldDB" id="A0A101JSR3"/>
<gene>
    <name evidence="1" type="ORF">ADL15_20405</name>
</gene>
<sequence length="327" mass="34944">MAQLGDDPVLNHRVLQELLDSQPPGKLELPPGNHRLAEGLRVPGGWTVRGSSVADTWLISESRTGHPVLHVLGSDVAISDLGLRPAPADPGEHGGDRGTGLTIGEYLYAGTPEWISDVDVRRVHVDHGPLRTANAIGVMGAVRAVTLHDVLITGGYTGVAVHWGAAGADVSSITGPTYHPHQLTVSDLRVRDAIEGFYLSSVHNVRVTGACLRDVEMGFRLLPGDNTNRFVSSSEDVGARIEVEDVCVRWTGPRYAVRIAGWGRSEVDGVISVLAYRDSTVRNCRLAGTGTGDDWSPVRFERASGVELRDITVSTTAGDCCRLGVPD</sequence>
<evidence type="ECO:0000313" key="2">
    <source>
        <dbReference type="Proteomes" id="UP000053244"/>
    </source>
</evidence>
<dbReference type="InterPro" id="IPR012334">
    <property type="entry name" value="Pectin_lyas_fold"/>
</dbReference>
<dbReference type="RefSeq" id="WP_067693375.1">
    <property type="nucleotide sequence ID" value="NZ_LLZH01000178.1"/>
</dbReference>
<dbReference type="InterPro" id="IPR011050">
    <property type="entry name" value="Pectin_lyase_fold/virulence"/>
</dbReference>
<comment type="caution">
    <text evidence="1">The sequence shown here is derived from an EMBL/GenBank/DDBJ whole genome shotgun (WGS) entry which is preliminary data.</text>
</comment>
<reference evidence="1 2" key="1">
    <citation type="submission" date="2015-10" db="EMBL/GenBank/DDBJ databases">
        <authorList>
            <person name="Gilbert D.G."/>
        </authorList>
    </citation>
    <scope>NUCLEOTIDE SEQUENCE [LARGE SCALE GENOMIC DNA]</scope>
    <source>
        <strain evidence="1 2">NRRL B-16712</strain>
    </source>
</reference>
<proteinExistence type="predicted"/>